<reference evidence="1 2" key="1">
    <citation type="submission" date="2022-11" db="EMBL/GenBank/DDBJ databases">
        <title>Spartinivicinus poritis sp. nov., isolated from scleractinian coral Porites lutea.</title>
        <authorList>
            <person name="Zhang G."/>
            <person name="Cai L."/>
            <person name="Wei Q."/>
        </authorList>
    </citation>
    <scope>NUCLEOTIDE SEQUENCE [LARGE SCALE GENOMIC DNA]</scope>
    <source>
        <strain evidence="1 2">A2-2</strain>
    </source>
</reference>
<sequence>MEQATKIVSKLTFNPGQQDIHSNQNQALNQQQTEKIINRVFDQLKAIRPAWKLSLPDGRAEAIAKKEWTKAFIKNGILSFEQLRLGFDKARSIDDKYFPDPGTFIKWCTPQPEDLGLPEPATAYHEACKHAHELNPSKAKWSHQAVYEAAKQTGFFELKSMAEKHILPVFTRNYEIITKKILKGEPISDIPKALPGQVQQTIAERNKAYHDEQQQQSIQQAGLSHLNNKTDAMTAIKGMLRR</sequence>
<evidence type="ECO:0000313" key="2">
    <source>
        <dbReference type="Proteomes" id="UP001528823"/>
    </source>
</evidence>
<dbReference type="EMBL" id="JAPMOU010000043">
    <property type="protein sequence ID" value="MDE1464815.1"/>
    <property type="molecule type" value="Genomic_DNA"/>
</dbReference>
<evidence type="ECO:0000313" key="1">
    <source>
        <dbReference type="EMBL" id="MDE1464815.1"/>
    </source>
</evidence>
<dbReference type="RefSeq" id="WP_274691124.1">
    <property type="nucleotide sequence ID" value="NZ_JAPMOU010000043.1"/>
</dbReference>
<dbReference type="Proteomes" id="UP001528823">
    <property type="component" value="Unassembled WGS sequence"/>
</dbReference>
<name>A0ABT5UEK4_9GAMM</name>
<dbReference type="InterPro" id="IPR009731">
    <property type="entry name" value="P-like"/>
</dbReference>
<protein>
    <submittedName>
        <fullName evidence="1">Replication protein P</fullName>
    </submittedName>
</protein>
<organism evidence="1 2">
    <name type="scientific">Spartinivicinus poritis</name>
    <dbReference type="NCBI Taxonomy" id="2994640"/>
    <lineage>
        <taxon>Bacteria</taxon>
        <taxon>Pseudomonadati</taxon>
        <taxon>Pseudomonadota</taxon>
        <taxon>Gammaproteobacteria</taxon>
        <taxon>Oceanospirillales</taxon>
        <taxon>Zooshikellaceae</taxon>
        <taxon>Spartinivicinus</taxon>
    </lineage>
</organism>
<accession>A0ABT5UEK4</accession>
<keyword evidence="2" id="KW-1185">Reference proteome</keyword>
<comment type="caution">
    <text evidence="1">The sequence shown here is derived from an EMBL/GenBank/DDBJ whole genome shotgun (WGS) entry which is preliminary data.</text>
</comment>
<dbReference type="Pfam" id="PF06992">
    <property type="entry name" value="Phage_lambda_P"/>
    <property type="match status" value="1"/>
</dbReference>
<gene>
    <name evidence="1" type="ORF">ORQ98_22905</name>
</gene>
<proteinExistence type="predicted"/>